<evidence type="ECO:0000313" key="3">
    <source>
        <dbReference type="Proteomes" id="UP001279734"/>
    </source>
</evidence>
<keyword evidence="1" id="KW-0812">Transmembrane</keyword>
<dbReference type="PANTHER" id="PTHR36789:SF1">
    <property type="entry name" value="TRANSMEMBRANE PROTEIN"/>
    <property type="match status" value="1"/>
</dbReference>
<gene>
    <name evidence="2" type="ORF">Nepgr_027999</name>
</gene>
<keyword evidence="1" id="KW-1133">Transmembrane helix</keyword>
<comment type="caution">
    <text evidence="2">The sequence shown here is derived from an EMBL/GenBank/DDBJ whole genome shotgun (WGS) entry which is preliminary data.</text>
</comment>
<evidence type="ECO:0000313" key="2">
    <source>
        <dbReference type="EMBL" id="GMH26156.1"/>
    </source>
</evidence>
<accession>A0AAD3TBK5</accession>
<feature type="transmembrane region" description="Helical" evidence="1">
    <location>
        <begin position="137"/>
        <end position="158"/>
    </location>
</feature>
<dbReference type="EMBL" id="BSYO01000030">
    <property type="protein sequence ID" value="GMH26156.1"/>
    <property type="molecule type" value="Genomic_DNA"/>
</dbReference>
<dbReference type="AlphaFoldDB" id="A0AAD3TBK5"/>
<name>A0AAD3TBK5_NEPGR</name>
<keyword evidence="1" id="KW-0472">Membrane</keyword>
<reference evidence="2" key="1">
    <citation type="submission" date="2023-05" db="EMBL/GenBank/DDBJ databases">
        <title>Nepenthes gracilis genome sequencing.</title>
        <authorList>
            <person name="Fukushima K."/>
        </authorList>
    </citation>
    <scope>NUCLEOTIDE SEQUENCE</scope>
    <source>
        <strain evidence="2">SING2019-196</strain>
    </source>
</reference>
<evidence type="ECO:0000256" key="1">
    <source>
        <dbReference type="SAM" id="Phobius"/>
    </source>
</evidence>
<protein>
    <submittedName>
        <fullName evidence="2">Uncharacterized protein</fullName>
    </submittedName>
</protein>
<organism evidence="2 3">
    <name type="scientific">Nepenthes gracilis</name>
    <name type="common">Slender pitcher plant</name>
    <dbReference type="NCBI Taxonomy" id="150966"/>
    <lineage>
        <taxon>Eukaryota</taxon>
        <taxon>Viridiplantae</taxon>
        <taxon>Streptophyta</taxon>
        <taxon>Embryophyta</taxon>
        <taxon>Tracheophyta</taxon>
        <taxon>Spermatophyta</taxon>
        <taxon>Magnoliopsida</taxon>
        <taxon>eudicotyledons</taxon>
        <taxon>Gunneridae</taxon>
        <taxon>Pentapetalae</taxon>
        <taxon>Caryophyllales</taxon>
        <taxon>Nepenthaceae</taxon>
        <taxon>Nepenthes</taxon>
    </lineage>
</organism>
<sequence>MMCHGETFSRFSCSPRPLASPTRKVMLGFTASANAAIPIPNHTMPSAQIHTYLGLSIKSELQTLKIRRKLVVCAAENGYGTGKETERETEQKDNGLKGDDWRPMFNLKWTELFLDTDPDNLLAVGLTGLLTWASVQVLWQLLIVSLAIVVAALNSIFVKFGIKNKNYHVYFSAGWSSACDWREDSVASNEIQGAACREKITECRSDA</sequence>
<dbReference type="PANTHER" id="PTHR36789">
    <property type="entry name" value="TRANSMEMBRANE PROTEIN"/>
    <property type="match status" value="1"/>
</dbReference>
<dbReference type="Proteomes" id="UP001279734">
    <property type="component" value="Unassembled WGS sequence"/>
</dbReference>
<proteinExistence type="predicted"/>
<keyword evidence="3" id="KW-1185">Reference proteome</keyword>